<dbReference type="RefSeq" id="WP_018372287.1">
    <property type="nucleotide sequence ID" value="NZ_UHFR01000005.1"/>
</dbReference>
<evidence type="ECO:0000256" key="3">
    <source>
        <dbReference type="ARBA" id="ARBA00022692"/>
    </source>
</evidence>
<dbReference type="OrthoDB" id="1655480at2"/>
<proteinExistence type="predicted"/>
<protein>
    <submittedName>
        <fullName evidence="8">ABC transporter permease</fullName>
    </submittedName>
</protein>
<feature type="transmembrane region" description="Helical" evidence="6">
    <location>
        <begin position="12"/>
        <end position="32"/>
    </location>
</feature>
<sequence>MFSKKDVKPFSGVMIICFCAVLICMMFANFYLDLQGIKADLTSPMQRSYFDVEAKIAQIIVLASGLCLFITALASLCFYISTFIRKNAQNLGILKALGYSNWQLARQFSIFGFLSASGVILGFALSFLLMPFYYNFKNDRGILPKISIQFHWELLIYFIVLPSLILGILAMIYAYKKLGKSTLQLLKGGAQGKIKQKLSKPRQNFLLEVRRTTITSQKVLAGLILFAAFCFASMVQLATGIYDFTNLSIGFITMMIGVILAVTILVLSLSSVVEHNRKNNIMMKVFGYTDKQVRFAILNAYRLFAYAGFLLGTIYQYILLKGILHLASQTIKNMPNYEFNFQALFLALIAFIMLYEGLICYFFKRLKNTPLKELMFAE</sequence>
<dbReference type="Pfam" id="PF02687">
    <property type="entry name" value="FtsX"/>
    <property type="match status" value="2"/>
</dbReference>
<evidence type="ECO:0000259" key="7">
    <source>
        <dbReference type="Pfam" id="PF02687"/>
    </source>
</evidence>
<evidence type="ECO:0000256" key="5">
    <source>
        <dbReference type="ARBA" id="ARBA00023136"/>
    </source>
</evidence>
<gene>
    <name evidence="8" type="ORF">NCTC13765_00689</name>
</gene>
<feature type="transmembrane region" description="Helical" evidence="6">
    <location>
        <begin position="300"/>
        <end position="319"/>
    </location>
</feature>
<evidence type="ECO:0000256" key="2">
    <source>
        <dbReference type="ARBA" id="ARBA00022475"/>
    </source>
</evidence>
<accession>A0A380KX51</accession>
<keyword evidence="4 6" id="KW-1133">Transmembrane helix</keyword>
<dbReference type="InterPro" id="IPR038766">
    <property type="entry name" value="Membrane_comp_ABC_pdt"/>
</dbReference>
<dbReference type="GO" id="GO:0005886">
    <property type="term" value="C:plasma membrane"/>
    <property type="evidence" value="ECO:0007669"/>
    <property type="project" value="UniProtKB-SubCell"/>
</dbReference>
<organism evidence="8 9">
    <name type="scientific">Streptococcus massiliensis</name>
    <dbReference type="NCBI Taxonomy" id="313439"/>
    <lineage>
        <taxon>Bacteria</taxon>
        <taxon>Bacillati</taxon>
        <taxon>Bacillota</taxon>
        <taxon>Bacilli</taxon>
        <taxon>Lactobacillales</taxon>
        <taxon>Streptococcaceae</taxon>
        <taxon>Streptococcus</taxon>
    </lineage>
</organism>
<dbReference type="Proteomes" id="UP000254634">
    <property type="component" value="Unassembled WGS sequence"/>
</dbReference>
<feature type="domain" description="ABC3 transporter permease C-terminal" evidence="7">
    <location>
        <begin position="66"/>
        <end position="181"/>
    </location>
</feature>
<dbReference type="STRING" id="1123307.GCA_000380065_01572"/>
<feature type="transmembrane region" description="Helical" evidence="6">
    <location>
        <begin position="248"/>
        <end position="273"/>
    </location>
</feature>
<keyword evidence="2" id="KW-1003">Cell membrane</keyword>
<evidence type="ECO:0000256" key="1">
    <source>
        <dbReference type="ARBA" id="ARBA00004651"/>
    </source>
</evidence>
<evidence type="ECO:0000313" key="8">
    <source>
        <dbReference type="EMBL" id="SUN76225.1"/>
    </source>
</evidence>
<dbReference type="InterPro" id="IPR003838">
    <property type="entry name" value="ABC3_permease_C"/>
</dbReference>
<reference evidence="8" key="1">
    <citation type="submission" date="2018-06" db="EMBL/GenBank/DDBJ databases">
        <authorList>
            <consortium name="Pathogen Informatics"/>
            <person name="Doyle S."/>
        </authorList>
    </citation>
    <scope>NUCLEOTIDE SEQUENCE [LARGE SCALE GENOMIC DNA]</scope>
    <source>
        <strain evidence="8">NCTC13765</strain>
    </source>
</reference>
<feature type="transmembrane region" description="Helical" evidence="6">
    <location>
        <begin position="154"/>
        <end position="175"/>
    </location>
</feature>
<keyword evidence="3 6" id="KW-0812">Transmembrane</keyword>
<dbReference type="EMBL" id="UHFR01000005">
    <property type="protein sequence ID" value="SUN76225.1"/>
    <property type="molecule type" value="Genomic_DNA"/>
</dbReference>
<evidence type="ECO:0000313" key="9">
    <source>
        <dbReference type="Proteomes" id="UP000254634"/>
    </source>
</evidence>
<feature type="transmembrane region" description="Helical" evidence="6">
    <location>
        <begin position="56"/>
        <end position="80"/>
    </location>
</feature>
<dbReference type="PANTHER" id="PTHR30287:SF2">
    <property type="entry name" value="BLL1001 PROTEIN"/>
    <property type="match status" value="1"/>
</dbReference>
<name>A0A380KX51_9STRE</name>
<evidence type="ECO:0000256" key="6">
    <source>
        <dbReference type="SAM" id="Phobius"/>
    </source>
</evidence>
<feature type="domain" description="ABC3 transporter permease C-terminal" evidence="7">
    <location>
        <begin position="253"/>
        <end position="368"/>
    </location>
</feature>
<feature type="transmembrane region" description="Helical" evidence="6">
    <location>
        <begin position="110"/>
        <end position="134"/>
    </location>
</feature>
<evidence type="ECO:0000256" key="4">
    <source>
        <dbReference type="ARBA" id="ARBA00022989"/>
    </source>
</evidence>
<comment type="subcellular location">
    <subcellularLocation>
        <location evidence="1">Cell membrane</location>
        <topology evidence="1">Multi-pass membrane protein</topology>
    </subcellularLocation>
</comment>
<dbReference type="AlphaFoldDB" id="A0A380KX51"/>
<keyword evidence="9" id="KW-1185">Reference proteome</keyword>
<feature type="transmembrane region" description="Helical" evidence="6">
    <location>
        <begin position="219"/>
        <end position="242"/>
    </location>
</feature>
<feature type="transmembrane region" description="Helical" evidence="6">
    <location>
        <begin position="339"/>
        <end position="363"/>
    </location>
</feature>
<dbReference type="PANTHER" id="PTHR30287">
    <property type="entry name" value="MEMBRANE COMPONENT OF PREDICTED ABC SUPERFAMILY METABOLITE UPTAKE TRANSPORTER"/>
    <property type="match status" value="1"/>
</dbReference>
<keyword evidence="5 6" id="KW-0472">Membrane</keyword>